<dbReference type="PANTHER" id="PTHR10775">
    <property type="entry name" value="OS08G0208400 PROTEIN"/>
    <property type="match status" value="1"/>
</dbReference>
<evidence type="ECO:0000313" key="6">
    <source>
        <dbReference type="EMBL" id="RVW72347.1"/>
    </source>
</evidence>
<feature type="compositionally biased region" description="Low complexity" evidence="2">
    <location>
        <begin position="885"/>
        <end position="906"/>
    </location>
</feature>
<sequence length="1081" mass="124617">MPIDKSWMQKSRVSSEYHKGVLEFLDFAFTNAPGKEMLPCPCIRCNNCVMQKREIMYDHLLDNGIARNYVRWLMHGEYEFCEPANTSTNESDMHDEMEEMLNDAFGMSMPNEESERSPHEALPEGETLPSNYYEAKKLLRDLGLHYIKIDACPSDCMLYSKEHANANECVVCGVSRWKSSDDNSTDEFTKSVKKKKIPAKVLRYFPLKPRLQRLYMSSKTASHMKWHVDGRMEGEMMRHPVDSLAWKNFDNVHPSFALEPRNVRLGLASDGFNPFGNMSISYSMWPVVLIPYNLPPWMCMKQTFFMLSLLIPGPTAPGNDIDIYLQPLIDELNDLWEVGVETYDASTKQNFCMRAAILWTINDFPAYANLSGWSTKGKFACPICNKDCSSYRLQNGRKWCYMGHRRFLPIDHRFRRDKKSFDGNEEHRAAPKHLSGEDVLHQLDGMEHITLGKTSKNKIIVGTLLSIDGKSKDNFNSRLDLQAMGIRDQLHPIQRGNRVMLPAACYSLTSNEKKEFCKFLKEVKVPDGYASNISRYLRTLKSYVCNKSHPEGSIVEGYMAEECTTFCSRYLHDVETKHDREERNYVIENNITNGGGLTIFKCMGRTIGKSTSRVLSTEEWSQAHLYVLTNCEEVTSFIEEHKQSIRVKPRIRARDVDLFHRREFISWFEERVSSFASARDKNPIPGHVSYYGVLTDVIELHYLGGNRVILFKCDWWDVINSGRGMKNDEYGFTCLNFERTICTDEPFVLASQAKQVFYVQNSNEENWHIVVEIQTRGVYDMNQKVSTNDPEPYQQLITLYSQRDVHELIENDLINWDRNDIVGETIQTDVLLSRQKNIVERDNEFIHDDDIDDEMSHRRGRVQIVSPEDELDNLQQLLDIQLAATTTPSSSDPSDSSDPSIVGSSSSKKRTRGLTRNLDLLSMKPRDKKTTRFNTRGQVVYGGKGERLSSYMGTLVRSQHNVPSKFKIGIMLVKIEAWSCSRHGFGPTPTSIFGSTSRRRSGVILSTQLETPKRCLIAAEQKFTTATEELSNVKDELSHVKETFEERLIEVQKKTREEVKEEFEEKVMEMQRKCKHKFKNR</sequence>
<dbReference type="Pfam" id="PF13952">
    <property type="entry name" value="DUF4216"/>
    <property type="match status" value="1"/>
</dbReference>
<evidence type="ECO:0000313" key="7">
    <source>
        <dbReference type="Proteomes" id="UP000288805"/>
    </source>
</evidence>
<dbReference type="EMBL" id="QGNW01000417">
    <property type="protein sequence ID" value="RVW72347.1"/>
    <property type="molecule type" value="Genomic_DNA"/>
</dbReference>
<dbReference type="PANTHER" id="PTHR10775:SF185">
    <property type="entry name" value="OS08G0208400 PROTEIN"/>
    <property type="match status" value="1"/>
</dbReference>
<reference evidence="6 7" key="1">
    <citation type="journal article" date="2018" name="PLoS Genet.">
        <title>Population sequencing reveals clonal diversity and ancestral inbreeding in the grapevine cultivar Chardonnay.</title>
        <authorList>
            <person name="Roach M.J."/>
            <person name="Johnson D.L."/>
            <person name="Bohlmann J."/>
            <person name="van Vuuren H.J."/>
            <person name="Jones S.J."/>
            <person name="Pretorius I.S."/>
            <person name="Schmidt S.A."/>
            <person name="Borneman A.R."/>
        </authorList>
    </citation>
    <scope>NUCLEOTIDE SEQUENCE [LARGE SCALE GENOMIC DNA]</scope>
    <source>
        <strain evidence="7">cv. Chardonnay</strain>
        <tissue evidence="6">Leaf</tissue>
    </source>
</reference>
<comment type="caution">
    <text evidence="6">The sequence shown here is derived from an EMBL/GenBank/DDBJ whole genome shotgun (WGS) entry which is preliminary data.</text>
</comment>
<evidence type="ECO:0000256" key="2">
    <source>
        <dbReference type="SAM" id="MobiDB-lite"/>
    </source>
</evidence>
<dbReference type="InterPro" id="IPR004242">
    <property type="entry name" value="Transposase_21"/>
</dbReference>
<feature type="coiled-coil region" evidence="1">
    <location>
        <begin position="1016"/>
        <end position="1080"/>
    </location>
</feature>
<dbReference type="InterPro" id="IPR025452">
    <property type="entry name" value="DUF4218"/>
</dbReference>
<organism evidence="6 7">
    <name type="scientific">Vitis vinifera</name>
    <name type="common">Grape</name>
    <dbReference type="NCBI Taxonomy" id="29760"/>
    <lineage>
        <taxon>Eukaryota</taxon>
        <taxon>Viridiplantae</taxon>
        <taxon>Streptophyta</taxon>
        <taxon>Embryophyta</taxon>
        <taxon>Tracheophyta</taxon>
        <taxon>Spermatophyta</taxon>
        <taxon>Magnoliopsida</taxon>
        <taxon>eudicotyledons</taxon>
        <taxon>Gunneridae</taxon>
        <taxon>Pentapetalae</taxon>
        <taxon>rosids</taxon>
        <taxon>Vitales</taxon>
        <taxon>Vitaceae</taxon>
        <taxon>Viteae</taxon>
        <taxon>Vitis</taxon>
    </lineage>
</organism>
<feature type="domain" description="DUF4218" evidence="4">
    <location>
        <begin position="533"/>
        <end position="584"/>
    </location>
</feature>
<accession>A0A438GJI8</accession>
<gene>
    <name evidence="6" type="ORF">CK203_055429</name>
</gene>
<evidence type="ECO:0000256" key="1">
    <source>
        <dbReference type="SAM" id="Coils"/>
    </source>
</evidence>
<evidence type="ECO:0000259" key="4">
    <source>
        <dbReference type="Pfam" id="PF13960"/>
    </source>
</evidence>
<evidence type="ECO:0000259" key="3">
    <source>
        <dbReference type="Pfam" id="PF13952"/>
    </source>
</evidence>
<protein>
    <recommendedName>
        <fullName evidence="8">Transposase-associated domain-containing protein</fullName>
    </recommendedName>
</protein>
<dbReference type="AlphaFoldDB" id="A0A438GJI8"/>
<dbReference type="Pfam" id="PF13963">
    <property type="entry name" value="Transpos_assoc"/>
    <property type="match status" value="1"/>
</dbReference>
<dbReference type="Proteomes" id="UP000288805">
    <property type="component" value="Unassembled WGS sequence"/>
</dbReference>
<feature type="domain" description="DUF4216" evidence="3">
    <location>
        <begin position="698"/>
        <end position="770"/>
    </location>
</feature>
<proteinExistence type="predicted"/>
<dbReference type="Pfam" id="PF02992">
    <property type="entry name" value="Transposase_21"/>
    <property type="match status" value="1"/>
</dbReference>
<dbReference type="InterPro" id="IPR025312">
    <property type="entry name" value="DUF4216"/>
</dbReference>
<feature type="domain" description="Transposase-associated" evidence="5">
    <location>
        <begin position="5"/>
        <end position="77"/>
    </location>
</feature>
<keyword evidence="1" id="KW-0175">Coiled coil</keyword>
<evidence type="ECO:0008006" key="8">
    <source>
        <dbReference type="Google" id="ProtNLM"/>
    </source>
</evidence>
<evidence type="ECO:0000259" key="5">
    <source>
        <dbReference type="Pfam" id="PF13963"/>
    </source>
</evidence>
<feature type="region of interest" description="Disordered" evidence="2">
    <location>
        <begin position="885"/>
        <end position="917"/>
    </location>
</feature>
<name>A0A438GJI8_VITVI</name>
<dbReference type="Pfam" id="PF13960">
    <property type="entry name" value="DUF4218"/>
    <property type="match status" value="1"/>
</dbReference>
<dbReference type="InterPro" id="IPR029480">
    <property type="entry name" value="Transpos_assoc"/>
</dbReference>